<dbReference type="AlphaFoldDB" id="A0A8T2QAZ5"/>
<dbReference type="OrthoDB" id="418349at2759"/>
<dbReference type="PANTHER" id="PTHR21600">
    <property type="entry name" value="MITOCHONDRIAL RNA PSEUDOURIDINE SYNTHASE"/>
    <property type="match status" value="1"/>
</dbReference>
<protein>
    <recommendedName>
        <fullName evidence="2">Pseudouridine synthase RsuA/RluA-like domain-containing protein</fullName>
    </recommendedName>
</protein>
<dbReference type="InterPro" id="IPR006224">
    <property type="entry name" value="PsdUridine_synth_RluA-like_CS"/>
</dbReference>
<organism evidence="3 4">
    <name type="scientific">Ceratopteris richardii</name>
    <name type="common">Triangle waterfern</name>
    <dbReference type="NCBI Taxonomy" id="49495"/>
    <lineage>
        <taxon>Eukaryota</taxon>
        <taxon>Viridiplantae</taxon>
        <taxon>Streptophyta</taxon>
        <taxon>Embryophyta</taxon>
        <taxon>Tracheophyta</taxon>
        <taxon>Polypodiopsida</taxon>
        <taxon>Polypodiidae</taxon>
        <taxon>Polypodiales</taxon>
        <taxon>Pteridineae</taxon>
        <taxon>Pteridaceae</taxon>
        <taxon>Parkerioideae</taxon>
        <taxon>Ceratopteris</taxon>
    </lineage>
</organism>
<keyword evidence="4" id="KW-1185">Reference proteome</keyword>
<dbReference type="GO" id="GO:0000455">
    <property type="term" value="P:enzyme-directed rRNA pseudouridine synthesis"/>
    <property type="evidence" value="ECO:0007669"/>
    <property type="project" value="TreeGrafter"/>
</dbReference>
<comment type="caution">
    <text evidence="3">The sequence shown here is derived from an EMBL/GenBank/DDBJ whole genome shotgun (WGS) entry which is preliminary data.</text>
</comment>
<dbReference type="InterPro" id="IPR006145">
    <property type="entry name" value="PsdUridine_synth_RsuA/RluA"/>
</dbReference>
<evidence type="ECO:0000313" key="3">
    <source>
        <dbReference type="EMBL" id="KAH7280795.1"/>
    </source>
</evidence>
<reference evidence="3" key="1">
    <citation type="submission" date="2021-08" db="EMBL/GenBank/DDBJ databases">
        <title>WGS assembly of Ceratopteris richardii.</title>
        <authorList>
            <person name="Marchant D.B."/>
            <person name="Chen G."/>
            <person name="Jenkins J."/>
            <person name="Shu S."/>
            <person name="Leebens-Mack J."/>
            <person name="Grimwood J."/>
            <person name="Schmutz J."/>
            <person name="Soltis P."/>
            <person name="Soltis D."/>
            <person name="Chen Z.-H."/>
        </authorList>
    </citation>
    <scope>NUCLEOTIDE SEQUENCE</scope>
    <source>
        <strain evidence="3">Whitten #5841</strain>
        <tissue evidence="3">Leaf</tissue>
    </source>
</reference>
<dbReference type="GO" id="GO:0003723">
    <property type="term" value="F:RNA binding"/>
    <property type="evidence" value="ECO:0007669"/>
    <property type="project" value="InterPro"/>
</dbReference>
<evidence type="ECO:0000259" key="2">
    <source>
        <dbReference type="Pfam" id="PF00849"/>
    </source>
</evidence>
<dbReference type="Gene3D" id="3.30.2350.10">
    <property type="entry name" value="Pseudouridine synthase"/>
    <property type="match status" value="1"/>
</dbReference>
<dbReference type="EMBL" id="CM035441">
    <property type="protein sequence ID" value="KAH7280795.1"/>
    <property type="molecule type" value="Genomic_DNA"/>
</dbReference>
<evidence type="ECO:0000256" key="1">
    <source>
        <dbReference type="ARBA" id="ARBA00000073"/>
    </source>
</evidence>
<name>A0A8T2QAZ5_CERRI</name>
<dbReference type="SUPFAM" id="SSF55120">
    <property type="entry name" value="Pseudouridine synthase"/>
    <property type="match status" value="1"/>
</dbReference>
<dbReference type="CDD" id="cd02869">
    <property type="entry name" value="PseudoU_synth_RluA_like"/>
    <property type="match status" value="1"/>
</dbReference>
<comment type="catalytic activity">
    <reaction evidence="1">
        <text>a uridine in RNA = a pseudouridine in RNA</text>
        <dbReference type="Rhea" id="RHEA:48348"/>
        <dbReference type="Rhea" id="RHEA-COMP:12068"/>
        <dbReference type="Rhea" id="RHEA-COMP:12069"/>
        <dbReference type="ChEBI" id="CHEBI:65314"/>
        <dbReference type="ChEBI" id="CHEBI:65315"/>
    </reaction>
</comment>
<dbReference type="PANTHER" id="PTHR21600:SF47">
    <property type="entry name" value="RNA PSEUDOURIDINE SYNTHASE 1"/>
    <property type="match status" value="1"/>
</dbReference>
<dbReference type="InterPro" id="IPR050188">
    <property type="entry name" value="RluA_PseudoU_synthase"/>
</dbReference>
<sequence>MWQALTLTTGSAIICGRGSFVQLQRLSCWRNRDHLGVGSLILQGGRIIRRVTVRLRWHMDPADENGAGYPISAACDSDAGVEQVNEQWPIPLSPLSGELGKAVELERALKAEALMASCPAFAASDIIYEDQWLIVINKPSGVYCGHVLSTVSSMMSSQSDDKISPSPNEGVGSKIHLHLANRLDRDTSGVMIITKCKIVAGKLTRMFQNRRAKKTYVALCIGPRPTWDEVYIETGHGRSRWGAWRVYAHEDIGRKLPEKATVKDMSTRFMLISINGKKVSGCCCDENHCERIIAVKHQTYKNVPAYGDEVLLRAYPLSGRTHQIRLHCQFFGLPLLGDVKYGGPLVWKGRTYEAHALHAESISFRHPITDAALCLLAPLPEWATSD</sequence>
<dbReference type="Pfam" id="PF00849">
    <property type="entry name" value="PseudoU_synth_2"/>
    <property type="match status" value="1"/>
</dbReference>
<dbReference type="OMA" id="EPNYAGW"/>
<feature type="domain" description="Pseudouridine synthase RsuA/RluA-like" evidence="2">
    <location>
        <begin position="133"/>
        <end position="329"/>
    </location>
</feature>
<dbReference type="GO" id="GO:0009982">
    <property type="term" value="F:pseudouridine synthase activity"/>
    <property type="evidence" value="ECO:0007669"/>
    <property type="project" value="InterPro"/>
</dbReference>
<dbReference type="Proteomes" id="UP000825935">
    <property type="component" value="Chromosome 36"/>
</dbReference>
<evidence type="ECO:0000313" key="4">
    <source>
        <dbReference type="Proteomes" id="UP000825935"/>
    </source>
</evidence>
<dbReference type="InterPro" id="IPR020103">
    <property type="entry name" value="PsdUridine_synth_cat_dom_sf"/>
</dbReference>
<proteinExistence type="predicted"/>
<dbReference type="PROSITE" id="PS01129">
    <property type="entry name" value="PSI_RLU"/>
    <property type="match status" value="1"/>
</dbReference>
<accession>A0A8T2QAZ5</accession>
<gene>
    <name evidence="3" type="ORF">KP509_36G014800</name>
</gene>